<dbReference type="InterPro" id="IPR003594">
    <property type="entry name" value="HATPase_dom"/>
</dbReference>
<dbReference type="PANTHER" id="PTHR35526">
    <property type="entry name" value="ANTI-SIGMA-F FACTOR RSBW-RELATED"/>
    <property type="match status" value="1"/>
</dbReference>
<name>A0A367FIV1_9ACTN</name>
<protein>
    <submittedName>
        <fullName evidence="4">ATP-binding protein</fullName>
    </submittedName>
</protein>
<dbReference type="CDD" id="cd16936">
    <property type="entry name" value="HATPase_RsbW-like"/>
    <property type="match status" value="1"/>
</dbReference>
<keyword evidence="1" id="KW-0723">Serine/threonine-protein kinase</keyword>
<proteinExistence type="predicted"/>
<accession>A0A367FIV1</accession>
<keyword evidence="1" id="KW-0808">Transferase</keyword>
<dbReference type="SUPFAM" id="SSF55874">
    <property type="entry name" value="ATPase domain of HSP90 chaperone/DNA topoisomerase II/histidine kinase"/>
    <property type="match status" value="1"/>
</dbReference>
<dbReference type="GO" id="GO:0005524">
    <property type="term" value="F:ATP binding"/>
    <property type="evidence" value="ECO:0007669"/>
    <property type="project" value="UniProtKB-KW"/>
</dbReference>
<feature type="compositionally biased region" description="Basic and acidic residues" evidence="2">
    <location>
        <begin position="28"/>
        <end position="40"/>
    </location>
</feature>
<dbReference type="AlphaFoldDB" id="A0A367FIV1"/>
<keyword evidence="4" id="KW-0067">ATP-binding</keyword>
<dbReference type="EMBL" id="QOIL01000011">
    <property type="protein sequence ID" value="RCG29560.1"/>
    <property type="molecule type" value="Genomic_DNA"/>
</dbReference>
<feature type="domain" description="Histidine kinase/HSP90-like ATPase" evidence="3">
    <location>
        <begin position="108"/>
        <end position="221"/>
    </location>
</feature>
<evidence type="ECO:0000259" key="3">
    <source>
        <dbReference type="Pfam" id="PF13581"/>
    </source>
</evidence>
<evidence type="ECO:0000256" key="2">
    <source>
        <dbReference type="SAM" id="MobiDB-lite"/>
    </source>
</evidence>
<dbReference type="Gene3D" id="3.30.565.10">
    <property type="entry name" value="Histidine kinase-like ATPase, C-terminal domain"/>
    <property type="match status" value="1"/>
</dbReference>
<keyword evidence="1" id="KW-0418">Kinase</keyword>
<evidence type="ECO:0000313" key="4">
    <source>
        <dbReference type="EMBL" id="RCG29560.1"/>
    </source>
</evidence>
<sequence>MKLGHHAGRLAGGDQPDACVRARHRGSRLKDRPGGRWDRRGASDRRSLWLVSITTDPGDEVPRVAAAPVTSPGLPQAGHSSRALPVDEAVRTGPEILIWRRAFPGALDQAAEARRLTRFLLGGTPFADDAELVVGELAGNAVRHTRSGSPGGHFTVEIILTSPRREPLGGPAAAASVLVTVYDLGGAGVPRFGGHGQADVPCAEGGRGLAIVTALAERTGFQGAPATGHRVWAYLARRP</sequence>
<dbReference type="Proteomes" id="UP000253094">
    <property type="component" value="Unassembled WGS sequence"/>
</dbReference>
<dbReference type="OrthoDB" id="4284922at2"/>
<evidence type="ECO:0000313" key="5">
    <source>
        <dbReference type="Proteomes" id="UP000253094"/>
    </source>
</evidence>
<dbReference type="InterPro" id="IPR036890">
    <property type="entry name" value="HATPase_C_sf"/>
</dbReference>
<dbReference type="InterPro" id="IPR050267">
    <property type="entry name" value="Anti-sigma-factor_SerPK"/>
</dbReference>
<keyword evidence="4" id="KW-0547">Nucleotide-binding</keyword>
<reference evidence="4 5" key="1">
    <citation type="submission" date="2018-06" db="EMBL/GenBank/DDBJ databases">
        <title>Sphaerisporangium craniellae sp. nov., isolated from a marine sponge in the South China Sea.</title>
        <authorList>
            <person name="Li L."/>
        </authorList>
    </citation>
    <scope>NUCLEOTIDE SEQUENCE [LARGE SCALE GENOMIC DNA]</scope>
    <source>
        <strain evidence="4 5">CCTCC AA 208026</strain>
    </source>
</reference>
<comment type="caution">
    <text evidence="4">The sequence shown here is derived from an EMBL/GenBank/DDBJ whole genome shotgun (WGS) entry which is preliminary data.</text>
</comment>
<keyword evidence="5" id="KW-1185">Reference proteome</keyword>
<dbReference type="Pfam" id="PF13581">
    <property type="entry name" value="HATPase_c_2"/>
    <property type="match status" value="1"/>
</dbReference>
<organism evidence="4 5">
    <name type="scientific">Sphaerisporangium album</name>
    <dbReference type="NCBI Taxonomy" id="509200"/>
    <lineage>
        <taxon>Bacteria</taxon>
        <taxon>Bacillati</taxon>
        <taxon>Actinomycetota</taxon>
        <taxon>Actinomycetes</taxon>
        <taxon>Streptosporangiales</taxon>
        <taxon>Streptosporangiaceae</taxon>
        <taxon>Sphaerisporangium</taxon>
    </lineage>
</organism>
<gene>
    <name evidence="4" type="ORF">DQ384_20725</name>
</gene>
<dbReference type="PANTHER" id="PTHR35526:SF3">
    <property type="entry name" value="ANTI-SIGMA-F FACTOR RSBW"/>
    <property type="match status" value="1"/>
</dbReference>
<dbReference type="GO" id="GO:0004674">
    <property type="term" value="F:protein serine/threonine kinase activity"/>
    <property type="evidence" value="ECO:0007669"/>
    <property type="project" value="UniProtKB-KW"/>
</dbReference>
<feature type="region of interest" description="Disordered" evidence="2">
    <location>
        <begin position="1"/>
        <end position="40"/>
    </location>
</feature>
<evidence type="ECO:0000256" key="1">
    <source>
        <dbReference type="ARBA" id="ARBA00022527"/>
    </source>
</evidence>